<name>A0A6B8M7E6_9HYPH</name>
<dbReference type="PANTHER" id="PTHR33678:SF1">
    <property type="entry name" value="BLL1576 PROTEIN"/>
    <property type="match status" value="1"/>
</dbReference>
<geneLocation type="plasmid" evidence="9">
    <name>unnamed2</name>
</geneLocation>
<keyword evidence="8" id="KW-0614">Plasmid</keyword>
<evidence type="ECO:0000313" key="9">
    <source>
        <dbReference type="EMBL" id="QGN00068.1"/>
    </source>
</evidence>
<dbReference type="InterPro" id="IPR052344">
    <property type="entry name" value="Transposase-related"/>
</dbReference>
<protein>
    <submittedName>
        <fullName evidence="6">IS66 family transposase</fullName>
    </submittedName>
</protein>
<dbReference type="Pfam" id="PF13007">
    <property type="entry name" value="LZ_Tnp_IS66"/>
    <property type="match status" value="1"/>
</dbReference>
<dbReference type="KEGG" id="mpar:F7D14_21020"/>
<feature type="domain" description="Transposase IS66 central" evidence="2">
    <location>
        <begin position="174"/>
        <end position="467"/>
    </location>
</feature>
<evidence type="ECO:0000259" key="4">
    <source>
        <dbReference type="Pfam" id="PF13007"/>
    </source>
</evidence>
<dbReference type="InterPro" id="IPR024463">
    <property type="entry name" value="Transposase_TnpC_homeodom"/>
</dbReference>
<dbReference type="Pfam" id="PF03050">
    <property type="entry name" value="DDE_Tnp_IS66"/>
    <property type="match status" value="1"/>
</dbReference>
<dbReference type="AlphaFoldDB" id="A0A6B8M7E6"/>
<evidence type="ECO:0000256" key="1">
    <source>
        <dbReference type="SAM" id="MobiDB-lite"/>
    </source>
</evidence>
<evidence type="ECO:0000313" key="10">
    <source>
        <dbReference type="Proteomes" id="UP000422569"/>
    </source>
</evidence>
<proteinExistence type="predicted"/>
<dbReference type="Pfam" id="PF13005">
    <property type="entry name" value="zf-IS66"/>
    <property type="match status" value="1"/>
</dbReference>
<dbReference type="Proteomes" id="UP000422569">
    <property type="component" value="Plasmid unnamed1"/>
</dbReference>
<dbReference type="KEGG" id="mpar:F7D14_20100"/>
<evidence type="ECO:0000259" key="2">
    <source>
        <dbReference type="Pfam" id="PF03050"/>
    </source>
</evidence>
<feature type="region of interest" description="Disordered" evidence="1">
    <location>
        <begin position="73"/>
        <end position="102"/>
    </location>
</feature>
<evidence type="ECO:0000313" key="8">
    <source>
        <dbReference type="EMBL" id="QGM99903.1"/>
    </source>
</evidence>
<dbReference type="Proteomes" id="UP000422569">
    <property type="component" value="Chromosome"/>
</dbReference>
<feature type="domain" description="Transposase TnpC homeodomain" evidence="4">
    <location>
        <begin position="36"/>
        <end position="110"/>
    </location>
</feature>
<evidence type="ECO:0000259" key="5">
    <source>
        <dbReference type="Pfam" id="PF13817"/>
    </source>
</evidence>
<dbReference type="RefSeq" id="WP_016922178.1">
    <property type="nucleotide sequence ID" value="NZ_CP044331.1"/>
</dbReference>
<dbReference type="KEGG" id="mpar:F7D14_13450"/>
<dbReference type="Pfam" id="PF13817">
    <property type="entry name" value="DDE_Tnp_IS66_C"/>
    <property type="match status" value="1"/>
</dbReference>
<dbReference type="PANTHER" id="PTHR33678">
    <property type="entry name" value="BLL1576 PROTEIN"/>
    <property type="match status" value="1"/>
</dbReference>
<reference evidence="6 10" key="1">
    <citation type="submission" date="2019-09" db="EMBL/GenBank/DDBJ databases">
        <title>Isolation and complete genome sequencing of Methylocystis species.</title>
        <authorList>
            <person name="Rumah B.L."/>
            <person name="Stead C.E."/>
            <person name="Stevens B.C."/>
            <person name="Minton N.P."/>
            <person name="Grosse-Honebrink A."/>
            <person name="Zhang Y."/>
        </authorList>
    </citation>
    <scope>NUCLEOTIDE SEQUENCE [LARGE SCALE GENOMIC DNA]</scope>
    <source>
        <strain evidence="6 10">BRCS2</strain>
        <plasmid evidence="8 10">unnamed1</plasmid>
        <plasmid evidence="9 10">unnamed2</plasmid>
    </source>
</reference>
<feature type="domain" description="Transposase IS66 C-terminal" evidence="5">
    <location>
        <begin position="474"/>
        <end position="511"/>
    </location>
</feature>
<keyword evidence="10" id="KW-1185">Reference proteome</keyword>
<dbReference type="InterPro" id="IPR024474">
    <property type="entry name" value="Znf_dom_IS66"/>
</dbReference>
<evidence type="ECO:0000313" key="6">
    <source>
        <dbReference type="EMBL" id="QGM97253.1"/>
    </source>
</evidence>
<dbReference type="InterPro" id="IPR039552">
    <property type="entry name" value="IS66_C"/>
</dbReference>
<dbReference type="EMBL" id="CP044331">
    <property type="protein sequence ID" value="QGM98384.1"/>
    <property type="molecule type" value="Genomic_DNA"/>
</dbReference>
<evidence type="ECO:0000313" key="7">
    <source>
        <dbReference type="EMBL" id="QGM98384.1"/>
    </source>
</evidence>
<accession>A0A6B8M7E6</accession>
<feature type="compositionally biased region" description="Polar residues" evidence="1">
    <location>
        <begin position="81"/>
        <end position="93"/>
    </location>
</feature>
<gene>
    <name evidence="6" type="ORF">F7D14_07050</name>
    <name evidence="7" type="ORF">F7D14_13450</name>
    <name evidence="8" type="ORF">F7D14_20100</name>
    <name evidence="9" type="ORF">F7D14_21020</name>
</gene>
<dbReference type="EMBL" id="CP044331">
    <property type="protein sequence ID" value="QGM97253.1"/>
    <property type="molecule type" value="Genomic_DNA"/>
</dbReference>
<dbReference type="EMBL" id="CP044333">
    <property type="protein sequence ID" value="QGN00068.1"/>
    <property type="molecule type" value="Genomic_DNA"/>
</dbReference>
<sequence length="526" mass="57582">MSRAAADLPEDPTELRRFAEALAAEVHAKTLLIEKLKMQLAVLRRARFGRSSEKLDRDIEQLELLIGDMEESDAGRVARSEATTNGASSSTPKKPSVRAPLPDHLPLETVVHDAPCVCPTCGGSKFGRVGVDEREMLEYVASHFKRVAHVRPKMSCRACETIVQAPMPTLPIEKGRPGPALLAHVIVAKYCDHLPLHRQSGIYAREGVTIDRSVMAGWVGHMAALLEPLAECIARHVRGGPAVHADDTTVPVLDPGRGRTKTGRLWTAVRDERPYGSTAPPAAFYLYSPDRTSEHAHALLKGCRGHLHADGYTGFGGLYEADPKTGAPAPLKEVACWAHARRKLYDVHIETKSPAAAEALDIIARLFVIEAGVKGKPPAERVAARRERSAPVLAELRAFLDATLAKISGKSDFAKAIRYATSRWMALIRYVDDGRLEMTNNAAERAVRPLTLGRKNYLFAGSDEGGRRAAIMYTLIETARFNDVDPEAWLADVIARIADHPINRIDDLLPWKWKPHAEAAAPSRAA</sequence>
<dbReference type="KEGG" id="mpar:F7D14_07050"/>
<dbReference type="EMBL" id="CP044332">
    <property type="protein sequence ID" value="QGM99903.1"/>
    <property type="molecule type" value="Genomic_DNA"/>
</dbReference>
<dbReference type="NCBIfam" id="NF033517">
    <property type="entry name" value="transpos_IS66"/>
    <property type="match status" value="1"/>
</dbReference>
<organism evidence="6 10">
    <name type="scientific">Methylocystis parvus</name>
    <dbReference type="NCBI Taxonomy" id="134"/>
    <lineage>
        <taxon>Bacteria</taxon>
        <taxon>Pseudomonadati</taxon>
        <taxon>Pseudomonadota</taxon>
        <taxon>Alphaproteobacteria</taxon>
        <taxon>Hyphomicrobiales</taxon>
        <taxon>Methylocystaceae</taxon>
        <taxon>Methylocystis</taxon>
    </lineage>
</organism>
<evidence type="ECO:0000259" key="3">
    <source>
        <dbReference type="Pfam" id="PF13005"/>
    </source>
</evidence>
<dbReference type="InterPro" id="IPR004291">
    <property type="entry name" value="Transposase_IS66_central"/>
</dbReference>
<dbReference type="Proteomes" id="UP000422569">
    <property type="component" value="Plasmid unnamed2"/>
</dbReference>
<geneLocation type="plasmid" evidence="8">
    <name>unnamed1</name>
</geneLocation>
<feature type="domain" description="Transposase IS66 zinc-finger binding" evidence="3">
    <location>
        <begin position="115"/>
        <end position="160"/>
    </location>
</feature>